<dbReference type="RefSeq" id="WP_167372905.1">
    <property type="nucleotide sequence ID" value="NZ_JACHXJ010000007.1"/>
</dbReference>
<proteinExistence type="predicted"/>
<reference evidence="1 2" key="1">
    <citation type="submission" date="2020-08" db="EMBL/GenBank/DDBJ databases">
        <title>Genomic Encyclopedia of Type Strains, Phase III (KMG-III): the genomes of soil and plant-associated and newly described type strains.</title>
        <authorList>
            <person name="Whitman W."/>
        </authorList>
    </citation>
    <scope>NUCLEOTIDE SEQUENCE [LARGE SCALE GENOMIC DNA]</scope>
    <source>
        <strain evidence="1 2">CECT 5831</strain>
    </source>
</reference>
<protein>
    <submittedName>
        <fullName evidence="1">Uncharacterized protein</fullName>
    </submittedName>
</protein>
<gene>
    <name evidence="1" type="ORF">FHS19_006233</name>
</gene>
<evidence type="ECO:0000313" key="2">
    <source>
        <dbReference type="Proteomes" id="UP000517523"/>
    </source>
</evidence>
<organism evidence="1 2">
    <name type="scientific">Paenibacillus rhizosphaerae</name>
    <dbReference type="NCBI Taxonomy" id="297318"/>
    <lineage>
        <taxon>Bacteria</taxon>
        <taxon>Bacillati</taxon>
        <taxon>Bacillota</taxon>
        <taxon>Bacilli</taxon>
        <taxon>Bacillales</taxon>
        <taxon>Paenibacillaceae</taxon>
        <taxon>Paenibacillus</taxon>
    </lineage>
</organism>
<accession>A0A839U166</accession>
<sequence length="56" mass="6351">MSQRHRPTFRKYGLRSPAILPLSGLKKVVAPSVDGPDETYTVLFEKKAEYGKPVYK</sequence>
<evidence type="ECO:0000313" key="1">
    <source>
        <dbReference type="EMBL" id="MBB3131510.1"/>
    </source>
</evidence>
<dbReference type="Proteomes" id="UP000517523">
    <property type="component" value="Unassembled WGS sequence"/>
</dbReference>
<name>A0A839U166_9BACL</name>
<dbReference type="EMBL" id="JACHXJ010000007">
    <property type="protein sequence ID" value="MBB3131510.1"/>
    <property type="molecule type" value="Genomic_DNA"/>
</dbReference>
<dbReference type="AlphaFoldDB" id="A0A839U166"/>
<comment type="caution">
    <text evidence="1">The sequence shown here is derived from an EMBL/GenBank/DDBJ whole genome shotgun (WGS) entry which is preliminary data.</text>
</comment>